<dbReference type="EMBL" id="KB822711">
    <property type="protein sequence ID" value="ETN47221.1"/>
    <property type="molecule type" value="Genomic_DNA"/>
</dbReference>
<keyword evidence="6" id="KW-0325">Glycoprotein</keyword>
<dbReference type="AlphaFoldDB" id="W2SEQ6"/>
<reference evidence="9 10" key="1">
    <citation type="submission" date="2013-03" db="EMBL/GenBank/DDBJ databases">
        <title>The Genome Sequence of Phialophora europaea CBS 101466.</title>
        <authorList>
            <consortium name="The Broad Institute Genomics Platform"/>
            <person name="Cuomo C."/>
            <person name="de Hoog S."/>
            <person name="Gorbushina A."/>
            <person name="Walker B."/>
            <person name="Young S.K."/>
            <person name="Zeng Q."/>
            <person name="Gargeya S."/>
            <person name="Fitzgerald M."/>
            <person name="Haas B."/>
            <person name="Abouelleil A."/>
            <person name="Allen A.W."/>
            <person name="Alvarado L."/>
            <person name="Arachchi H.M."/>
            <person name="Berlin A.M."/>
            <person name="Chapman S.B."/>
            <person name="Gainer-Dewar J."/>
            <person name="Goldberg J."/>
            <person name="Griggs A."/>
            <person name="Gujja S."/>
            <person name="Hansen M."/>
            <person name="Howarth C."/>
            <person name="Imamovic A."/>
            <person name="Ireland A."/>
            <person name="Larimer J."/>
            <person name="McCowan C."/>
            <person name="Murphy C."/>
            <person name="Pearson M."/>
            <person name="Poon T.W."/>
            <person name="Priest M."/>
            <person name="Roberts A."/>
            <person name="Saif S."/>
            <person name="Shea T."/>
            <person name="Sisk P."/>
            <person name="Sykes S."/>
            <person name="Wortman J."/>
            <person name="Nusbaum C."/>
            <person name="Birren B."/>
        </authorList>
    </citation>
    <scope>NUCLEOTIDE SEQUENCE [LARGE SCALE GENOMIC DNA]</scope>
    <source>
        <strain evidence="9 10">CBS 101466</strain>
    </source>
</reference>
<dbReference type="InterPro" id="IPR001563">
    <property type="entry name" value="Peptidase_S10"/>
</dbReference>
<comment type="similarity">
    <text evidence="1">Belongs to the peptidase S10 family.</text>
</comment>
<feature type="signal peptide" evidence="8">
    <location>
        <begin position="1"/>
        <end position="17"/>
    </location>
</feature>
<proteinExistence type="inferred from homology"/>
<evidence type="ECO:0000256" key="6">
    <source>
        <dbReference type="ARBA" id="ARBA00023180"/>
    </source>
</evidence>
<feature type="compositionally biased region" description="Acidic residues" evidence="7">
    <location>
        <begin position="600"/>
        <end position="616"/>
    </location>
</feature>
<evidence type="ECO:0000256" key="1">
    <source>
        <dbReference type="ARBA" id="ARBA00009431"/>
    </source>
</evidence>
<sequence length="648" mass="69970">MLFSISTLTLLAGFACAQFPVEPSDVAVVTSELNSEVQITYKEVPGEICETTPGVRTFSGYVHLPQSVLTDLAVTFDIHTYFIYFEARNNADNAPLVIYLAGGPGESSIFTAFNSEGGPCYVSFDMTETVLNPWSLNNDANVLYIDQPVGAGFSYTSLVNGTYNMSSNEITPLDVYDGEVPPDGADFGRGTYSNPEIWATTNTSISTARALWHFAEHWLTQFPEYKSSNKNLGIWGNSAGGFWAPTSAAHFDRKIKEASSDSSLREWTIDNVGITNGAVNFEIDMPFNPEFVYNNTYEPLISEEMYNDALDAFTQEGGCADLIARCRRAAARGDPDGTGTNETVNEMCREANAFCLINVGSTIAVANVSVFDIAAEKRPDGNDGCPYYFPAALYLNSEPVRQALGVPLNFTYISQATLDVYSTSLPSKADVGTGDAFRGNKSHIEYLLQNDVKVALVYGDRDSRCPWLAGENLALVLEHDSQAEYNQAGYEFIVTNDTYQGGAVRQFGGLSFSRVFQAGHSTNAYQPETVYRIFNRTLGGKDVATGNKDASNGYSTEGPSSSYDFVQQELPAKADTCMVLGTFDEISVLDAAASAQSPAEGDDAEGGSDSDSDSDSDSGSSSLSVKAQPNWLLALWALLAAGGIRLLA</sequence>
<name>W2SEQ6_CYPE1</name>
<dbReference type="OrthoDB" id="443318at2759"/>
<keyword evidence="2" id="KW-0121">Carboxypeptidase</keyword>
<dbReference type="GO" id="GO:0004185">
    <property type="term" value="F:serine-type carboxypeptidase activity"/>
    <property type="evidence" value="ECO:0007669"/>
    <property type="project" value="InterPro"/>
</dbReference>
<dbReference type="eggNOG" id="KOG1282">
    <property type="taxonomic scope" value="Eukaryota"/>
</dbReference>
<dbReference type="GO" id="GO:0000324">
    <property type="term" value="C:fungal-type vacuole"/>
    <property type="evidence" value="ECO:0007669"/>
    <property type="project" value="TreeGrafter"/>
</dbReference>
<dbReference type="InParanoid" id="W2SEQ6"/>
<dbReference type="PANTHER" id="PTHR11802:SF189">
    <property type="entry name" value="CARBOXYPEPTIDASE"/>
    <property type="match status" value="1"/>
</dbReference>
<dbReference type="Gene3D" id="3.40.50.1820">
    <property type="entry name" value="alpha/beta hydrolase"/>
    <property type="match status" value="1"/>
</dbReference>
<keyword evidence="4 8" id="KW-0732">Signal</keyword>
<evidence type="ECO:0000256" key="8">
    <source>
        <dbReference type="SAM" id="SignalP"/>
    </source>
</evidence>
<keyword evidence="10" id="KW-1185">Reference proteome</keyword>
<evidence type="ECO:0000313" key="9">
    <source>
        <dbReference type="EMBL" id="ETN47221.1"/>
    </source>
</evidence>
<dbReference type="GO" id="GO:0006508">
    <property type="term" value="P:proteolysis"/>
    <property type="evidence" value="ECO:0007669"/>
    <property type="project" value="UniProtKB-KW"/>
</dbReference>
<dbReference type="HOGENOM" id="CLU_008523_10_3_1"/>
<accession>W2SEQ6</accession>
<keyword evidence="3" id="KW-0645">Protease</keyword>
<evidence type="ECO:0000256" key="5">
    <source>
        <dbReference type="ARBA" id="ARBA00022801"/>
    </source>
</evidence>
<protein>
    <recommendedName>
        <fullName evidence="11">Carboxypeptidase D</fullName>
    </recommendedName>
</protein>
<evidence type="ECO:0008006" key="11">
    <source>
        <dbReference type="Google" id="ProtNLM"/>
    </source>
</evidence>
<dbReference type="SUPFAM" id="SSF53474">
    <property type="entry name" value="alpha/beta-Hydrolases"/>
    <property type="match status" value="1"/>
</dbReference>
<dbReference type="VEuPathDB" id="FungiDB:HMPREF1541_01412"/>
<evidence type="ECO:0000256" key="4">
    <source>
        <dbReference type="ARBA" id="ARBA00022729"/>
    </source>
</evidence>
<evidence type="ECO:0000256" key="3">
    <source>
        <dbReference type="ARBA" id="ARBA00022670"/>
    </source>
</evidence>
<dbReference type="PANTHER" id="PTHR11802">
    <property type="entry name" value="SERINE PROTEASE FAMILY S10 SERINE CARBOXYPEPTIDASE"/>
    <property type="match status" value="1"/>
</dbReference>
<dbReference type="PRINTS" id="PR00724">
    <property type="entry name" value="CRBOXYPTASEC"/>
</dbReference>
<keyword evidence="5" id="KW-0378">Hydrolase</keyword>
<gene>
    <name evidence="9" type="ORF">HMPREF1541_01412</name>
</gene>
<organism evidence="9 10">
    <name type="scientific">Cyphellophora europaea (strain CBS 101466)</name>
    <name type="common">Phialophora europaea</name>
    <dbReference type="NCBI Taxonomy" id="1220924"/>
    <lineage>
        <taxon>Eukaryota</taxon>
        <taxon>Fungi</taxon>
        <taxon>Dikarya</taxon>
        <taxon>Ascomycota</taxon>
        <taxon>Pezizomycotina</taxon>
        <taxon>Eurotiomycetes</taxon>
        <taxon>Chaetothyriomycetidae</taxon>
        <taxon>Chaetothyriales</taxon>
        <taxon>Cyphellophoraceae</taxon>
        <taxon>Cyphellophora</taxon>
    </lineage>
</organism>
<dbReference type="InterPro" id="IPR029058">
    <property type="entry name" value="AB_hydrolase_fold"/>
</dbReference>
<evidence type="ECO:0000256" key="2">
    <source>
        <dbReference type="ARBA" id="ARBA00022645"/>
    </source>
</evidence>
<evidence type="ECO:0000313" key="10">
    <source>
        <dbReference type="Proteomes" id="UP000030752"/>
    </source>
</evidence>
<feature type="chain" id="PRO_5004825808" description="Carboxypeptidase D" evidence="8">
    <location>
        <begin position="18"/>
        <end position="648"/>
    </location>
</feature>
<dbReference type="Proteomes" id="UP000030752">
    <property type="component" value="Unassembled WGS sequence"/>
</dbReference>
<dbReference type="Pfam" id="PF00450">
    <property type="entry name" value="Peptidase_S10"/>
    <property type="match status" value="1"/>
</dbReference>
<feature type="region of interest" description="Disordered" evidence="7">
    <location>
        <begin position="594"/>
        <end position="624"/>
    </location>
</feature>
<dbReference type="RefSeq" id="XP_008711933.1">
    <property type="nucleotide sequence ID" value="XM_008713711.1"/>
</dbReference>
<dbReference type="GeneID" id="19968751"/>
<evidence type="ECO:0000256" key="7">
    <source>
        <dbReference type="SAM" id="MobiDB-lite"/>
    </source>
</evidence>